<reference evidence="4 5" key="1">
    <citation type="journal article" date="2018" name="G3 (Bethesda)">
        <title>Phylogenetic and Phylogenomic Definition of Rhizopus Species.</title>
        <authorList>
            <person name="Gryganskyi A.P."/>
            <person name="Golan J."/>
            <person name="Dolatabadi S."/>
            <person name="Mondo S."/>
            <person name="Robb S."/>
            <person name="Idnurm A."/>
            <person name="Muszewska A."/>
            <person name="Steczkiewicz K."/>
            <person name="Masonjones S."/>
            <person name="Liao H.L."/>
            <person name="Gajdeczka M.T."/>
            <person name="Anike F."/>
            <person name="Vuek A."/>
            <person name="Anishchenko I.M."/>
            <person name="Voigt K."/>
            <person name="de Hoog G.S."/>
            <person name="Smith M.E."/>
            <person name="Heitman J."/>
            <person name="Vilgalys R."/>
            <person name="Stajich J.E."/>
        </authorList>
    </citation>
    <scope>NUCLEOTIDE SEQUENCE [LARGE SCALE GENOMIC DNA]</scope>
    <source>
        <strain evidence="4 5">LSU 92-RS-03</strain>
    </source>
</reference>
<feature type="compositionally biased region" description="Low complexity" evidence="3">
    <location>
        <begin position="375"/>
        <end position="386"/>
    </location>
</feature>
<dbReference type="Pfam" id="PF13855">
    <property type="entry name" value="LRR_8"/>
    <property type="match status" value="1"/>
</dbReference>
<evidence type="ECO:0000256" key="2">
    <source>
        <dbReference type="ARBA" id="ARBA00022737"/>
    </source>
</evidence>
<keyword evidence="1" id="KW-0433">Leucine-rich repeat</keyword>
<accession>A0A367JI29</accession>
<dbReference type="PROSITE" id="PS51450">
    <property type="entry name" value="LRR"/>
    <property type="match status" value="2"/>
</dbReference>
<dbReference type="InterPro" id="IPR001611">
    <property type="entry name" value="Leu-rich_rpt"/>
</dbReference>
<proteinExistence type="predicted"/>
<dbReference type="PANTHER" id="PTHR48051:SF45">
    <property type="entry name" value="LEUCINE-RICH REPEAT PROTEIN SHOC-2-LIKE"/>
    <property type="match status" value="1"/>
</dbReference>
<dbReference type="EMBL" id="PJQM01003347">
    <property type="protein sequence ID" value="RCH89371.1"/>
    <property type="molecule type" value="Genomic_DNA"/>
</dbReference>
<dbReference type="GO" id="GO:0005737">
    <property type="term" value="C:cytoplasm"/>
    <property type="evidence" value="ECO:0007669"/>
    <property type="project" value="TreeGrafter"/>
</dbReference>
<sequence length="558" mass="62969">MPPNTPNFLLGGKLLTGVIPLEKQPPIQHFLPHHNQRLLDIESCIDDPSLAPLGYHVTLKKEFRKPVKKCKRGQVHIQRSDLSSGQNGIVMLRRRGFNDDQLARELAALTPSLSPFLRTGYQFTDIIELDISRNKLTSLPPQIVQLKHLKILNATSNQLTQIPTELYKLHQLQVLNLSQNQIKAIPEEMPLRLRNLITLRISANQIDQLPPNLDDWIHMRHLQLGSVYGGNRLTQLPESVTNMLQLEELDVSNNQLRLLPDDFVIPTLITLNVSHNHLDYIPKSIAQCIRLKSLNVSKNHLTSLPSDLIHLRYLELFDISENLLCIMPAEILENMASTALLITGNPLTRPGHCDLQKSSLDAYTTILRKMTQRAVSRSSSPVSSPSMGRRDPFSIQSSQPSQPLQDDDATIDRELSYHAQKLNIHGSRPTYTQHNNLSGTCVLPDPSSRECLLLNSPEEIPDTQLFPSLREIAARTILLYPTPSLPYDSLPEHLAEDLKCTKACNHCQGPFVNEWVTSVQVKSFGGHPAVVRRVRFCSMECWRHCMPPEAKSVVCVHK</sequence>
<feature type="region of interest" description="Disordered" evidence="3">
    <location>
        <begin position="372"/>
        <end position="406"/>
    </location>
</feature>
<evidence type="ECO:0000256" key="1">
    <source>
        <dbReference type="ARBA" id="ARBA00022614"/>
    </source>
</evidence>
<evidence type="ECO:0000256" key="3">
    <source>
        <dbReference type="SAM" id="MobiDB-lite"/>
    </source>
</evidence>
<dbReference type="AlphaFoldDB" id="A0A367JI29"/>
<name>A0A367JI29_RHIST</name>
<dbReference type="Gene3D" id="3.80.10.10">
    <property type="entry name" value="Ribonuclease Inhibitor"/>
    <property type="match status" value="2"/>
</dbReference>
<gene>
    <name evidence="4" type="ORF">CU098_006631</name>
</gene>
<evidence type="ECO:0000313" key="5">
    <source>
        <dbReference type="Proteomes" id="UP000253551"/>
    </source>
</evidence>
<evidence type="ECO:0008006" key="6">
    <source>
        <dbReference type="Google" id="ProtNLM"/>
    </source>
</evidence>
<dbReference type="SUPFAM" id="SSF52058">
    <property type="entry name" value="L domain-like"/>
    <property type="match status" value="1"/>
</dbReference>
<protein>
    <recommendedName>
        <fullName evidence="6">Leucine-rich repeat-containing protein 40</fullName>
    </recommendedName>
</protein>
<dbReference type="SMART" id="SM00364">
    <property type="entry name" value="LRR_BAC"/>
    <property type="match status" value="7"/>
</dbReference>
<evidence type="ECO:0000313" key="4">
    <source>
        <dbReference type="EMBL" id="RCH89371.1"/>
    </source>
</evidence>
<dbReference type="PANTHER" id="PTHR48051">
    <property type="match status" value="1"/>
</dbReference>
<dbReference type="SMART" id="SM00369">
    <property type="entry name" value="LRR_TYP"/>
    <property type="match status" value="7"/>
</dbReference>
<keyword evidence="2" id="KW-0677">Repeat</keyword>
<keyword evidence="5" id="KW-1185">Reference proteome</keyword>
<feature type="compositionally biased region" description="Low complexity" evidence="3">
    <location>
        <begin position="393"/>
        <end position="404"/>
    </location>
</feature>
<dbReference type="STRING" id="4846.A0A367JI29"/>
<dbReference type="OrthoDB" id="660555at2759"/>
<dbReference type="InterPro" id="IPR032675">
    <property type="entry name" value="LRR_dom_sf"/>
</dbReference>
<comment type="caution">
    <text evidence="4">The sequence shown here is derived from an EMBL/GenBank/DDBJ whole genome shotgun (WGS) entry which is preliminary data.</text>
</comment>
<organism evidence="4 5">
    <name type="scientific">Rhizopus stolonifer</name>
    <name type="common">Rhizopus nigricans</name>
    <dbReference type="NCBI Taxonomy" id="4846"/>
    <lineage>
        <taxon>Eukaryota</taxon>
        <taxon>Fungi</taxon>
        <taxon>Fungi incertae sedis</taxon>
        <taxon>Mucoromycota</taxon>
        <taxon>Mucoromycotina</taxon>
        <taxon>Mucoromycetes</taxon>
        <taxon>Mucorales</taxon>
        <taxon>Mucorineae</taxon>
        <taxon>Rhizopodaceae</taxon>
        <taxon>Rhizopus</taxon>
    </lineage>
</organism>
<dbReference type="InterPro" id="IPR050216">
    <property type="entry name" value="LRR_domain-containing"/>
</dbReference>
<dbReference type="InterPro" id="IPR003591">
    <property type="entry name" value="Leu-rich_rpt_typical-subtyp"/>
</dbReference>
<dbReference type="Pfam" id="PF00560">
    <property type="entry name" value="LRR_1"/>
    <property type="match status" value="2"/>
</dbReference>
<dbReference type="Proteomes" id="UP000253551">
    <property type="component" value="Unassembled WGS sequence"/>
</dbReference>